<dbReference type="OrthoDB" id="9773646at2"/>
<dbReference type="PANTHER" id="PTHR36843">
    <property type="entry name" value="HEME-DEPENDENT PEROXIDASE YWFI-RELATED"/>
    <property type="match status" value="1"/>
</dbReference>
<dbReference type="InterPro" id="IPR010644">
    <property type="entry name" value="ChdC/CLD"/>
</dbReference>
<keyword evidence="1" id="KW-0349">Heme</keyword>
<evidence type="ECO:0000256" key="3">
    <source>
        <dbReference type="ARBA" id="ARBA00023004"/>
    </source>
</evidence>
<organism evidence="4 5">
    <name type="scientific">Roseimicrobium gellanilyticum</name>
    <dbReference type="NCBI Taxonomy" id="748857"/>
    <lineage>
        <taxon>Bacteria</taxon>
        <taxon>Pseudomonadati</taxon>
        <taxon>Verrucomicrobiota</taxon>
        <taxon>Verrucomicrobiia</taxon>
        <taxon>Verrucomicrobiales</taxon>
        <taxon>Verrucomicrobiaceae</taxon>
        <taxon>Roseimicrobium</taxon>
    </lineage>
</organism>
<dbReference type="GO" id="GO:0020037">
    <property type="term" value="F:heme binding"/>
    <property type="evidence" value="ECO:0007669"/>
    <property type="project" value="InterPro"/>
</dbReference>
<evidence type="ECO:0000313" key="5">
    <source>
        <dbReference type="Proteomes" id="UP000253426"/>
    </source>
</evidence>
<accession>A0A366HAG1</accession>
<dbReference type="SUPFAM" id="SSF54909">
    <property type="entry name" value="Dimeric alpha+beta barrel"/>
    <property type="match status" value="1"/>
</dbReference>
<evidence type="ECO:0000256" key="2">
    <source>
        <dbReference type="ARBA" id="ARBA00022723"/>
    </source>
</evidence>
<dbReference type="AlphaFoldDB" id="A0A366HAG1"/>
<reference evidence="4 5" key="1">
    <citation type="submission" date="2018-06" db="EMBL/GenBank/DDBJ databases">
        <title>Genomic Encyclopedia of Type Strains, Phase IV (KMG-IV): sequencing the most valuable type-strain genomes for metagenomic binning, comparative biology and taxonomic classification.</title>
        <authorList>
            <person name="Goeker M."/>
        </authorList>
    </citation>
    <scope>NUCLEOTIDE SEQUENCE [LARGE SCALE GENOMIC DNA]</scope>
    <source>
        <strain evidence="4 5">DSM 25532</strain>
    </source>
</reference>
<keyword evidence="5" id="KW-1185">Reference proteome</keyword>
<gene>
    <name evidence="4" type="ORF">DES53_110180</name>
</gene>
<proteinExistence type="predicted"/>
<dbReference type="Proteomes" id="UP000253426">
    <property type="component" value="Unassembled WGS sequence"/>
</dbReference>
<dbReference type="Pfam" id="PF06778">
    <property type="entry name" value="Chlor_dismutase"/>
    <property type="match status" value="1"/>
</dbReference>
<evidence type="ECO:0000313" key="4">
    <source>
        <dbReference type="EMBL" id="RBP39156.1"/>
    </source>
</evidence>
<comment type="caution">
    <text evidence="4">The sequence shown here is derived from an EMBL/GenBank/DDBJ whole genome shotgun (WGS) entry which is preliminary data.</text>
</comment>
<keyword evidence="3" id="KW-0408">Iron</keyword>
<dbReference type="InterPro" id="IPR011008">
    <property type="entry name" value="Dimeric_a/b-barrel"/>
</dbReference>
<dbReference type="EMBL" id="QNRR01000010">
    <property type="protein sequence ID" value="RBP39156.1"/>
    <property type="molecule type" value="Genomic_DNA"/>
</dbReference>
<keyword evidence="2" id="KW-0479">Metal-binding</keyword>
<dbReference type="GO" id="GO:0046872">
    <property type="term" value="F:metal ion binding"/>
    <property type="evidence" value="ECO:0007669"/>
    <property type="project" value="UniProtKB-KW"/>
</dbReference>
<dbReference type="Gene3D" id="3.30.70.1030">
    <property type="entry name" value="Apc35880, domain 1"/>
    <property type="match status" value="2"/>
</dbReference>
<sequence length="300" mass="34730">MSATIPFPSPSAQAATALKPLVPVEGLHVVHLYYTVDHGLWQTLTNEEQQAAKTRLAELVQTIRSHPRTQLLTFSVITPKADLGFMLMTPDLQDANLFEKQLTLGLGPDILEPVYSYYSMTELSEYSTSEEEYKKQLRAELQNQEEHGTEIVLSPNDLDGSDTFELRLNEWRERMKKYNQDRLYPNMADWPVLCFYPMSKRRSDGNNWYATEFEARRELMQGHARVGRQWHGKVRQLITGSTGLDLMEWGVTLLAHDTYHIKGIVYQMRFDEVSSKYAEFGDFYIGLQMPLDELLRRVQL</sequence>
<protein>
    <submittedName>
        <fullName evidence="4">Chlorite dismutase</fullName>
    </submittedName>
</protein>
<dbReference type="RefSeq" id="WP_113960917.1">
    <property type="nucleotide sequence ID" value="NZ_QNRR01000010.1"/>
</dbReference>
<dbReference type="PANTHER" id="PTHR36843:SF1">
    <property type="entry name" value="COPROHEME DECARBOXYLASE"/>
    <property type="match status" value="1"/>
</dbReference>
<evidence type="ECO:0000256" key="1">
    <source>
        <dbReference type="ARBA" id="ARBA00022617"/>
    </source>
</evidence>
<name>A0A366HAG1_9BACT</name>
<dbReference type="GO" id="GO:0016491">
    <property type="term" value="F:oxidoreductase activity"/>
    <property type="evidence" value="ECO:0007669"/>
    <property type="project" value="InterPro"/>
</dbReference>